<comment type="similarity">
    <text evidence="1">Belongs to the UPF0065 (bug) family.</text>
</comment>
<dbReference type="PIRSF" id="PIRSF017082">
    <property type="entry name" value="YflP"/>
    <property type="match status" value="1"/>
</dbReference>
<dbReference type="EMBL" id="NEVM01000001">
    <property type="protein sequence ID" value="OZI37463.1"/>
    <property type="molecule type" value="Genomic_DNA"/>
</dbReference>
<keyword evidence="3" id="KW-1185">Reference proteome</keyword>
<name>A0A261SME0_9BORD</name>
<evidence type="ECO:0000313" key="3">
    <source>
        <dbReference type="Proteomes" id="UP000216020"/>
    </source>
</evidence>
<dbReference type="Gene3D" id="3.40.190.150">
    <property type="entry name" value="Bordetella uptake gene, domain 1"/>
    <property type="match status" value="1"/>
</dbReference>
<evidence type="ECO:0000256" key="1">
    <source>
        <dbReference type="ARBA" id="ARBA00006987"/>
    </source>
</evidence>
<organism evidence="2 3">
    <name type="scientific">Bordetella genomosp. 10</name>
    <dbReference type="NCBI Taxonomy" id="1416804"/>
    <lineage>
        <taxon>Bacteria</taxon>
        <taxon>Pseudomonadati</taxon>
        <taxon>Pseudomonadota</taxon>
        <taxon>Betaproteobacteria</taxon>
        <taxon>Burkholderiales</taxon>
        <taxon>Alcaligenaceae</taxon>
        <taxon>Bordetella</taxon>
    </lineage>
</organism>
<dbReference type="CDD" id="cd13578">
    <property type="entry name" value="PBP2_Bug27"/>
    <property type="match status" value="1"/>
</dbReference>
<protein>
    <recommendedName>
        <fullName evidence="4">MFS transporter</fullName>
    </recommendedName>
</protein>
<dbReference type="Proteomes" id="UP000216020">
    <property type="component" value="Unassembled WGS sequence"/>
</dbReference>
<proteinExistence type="inferred from homology"/>
<dbReference type="InterPro" id="IPR005064">
    <property type="entry name" value="BUG"/>
</dbReference>
<comment type="caution">
    <text evidence="2">The sequence shown here is derived from an EMBL/GenBank/DDBJ whole genome shotgun (WGS) entry which is preliminary data.</text>
</comment>
<evidence type="ECO:0000313" key="2">
    <source>
        <dbReference type="EMBL" id="OZI37463.1"/>
    </source>
</evidence>
<dbReference type="PANTHER" id="PTHR42928:SF5">
    <property type="entry name" value="BLR1237 PROTEIN"/>
    <property type="match status" value="1"/>
</dbReference>
<dbReference type="Gene3D" id="3.40.190.10">
    <property type="entry name" value="Periplasmic binding protein-like II"/>
    <property type="match status" value="1"/>
</dbReference>
<sequence>MKRGWPIVNAEPARTAQTRLRSTTTHKKTTETKPVKKVTTRLATALLGLSLLSGAACAQSTAADNYPEHPVKIVVGYTPGGGNDVAARLLAKELANILHGNIVVENRPGAGTNIAASYVARSAPDGYTLSLSSTALAVNKSLYRHLDYDAVKDFEPVAIFAEAPNLLLINPKLPVKSVAEFIDYAKKHPGKLNFSSAGSGSTQQLSGELFKIKAGIQATHVPYKGSAPALTAVISGEADFSFINIPSSKQLIESGQIRALAITAAKRFPAVPDIPTMAEQGVTGMEVATWYSIVAPAGTPKPIVDKLNKAINQAMEEPALRQRFIDLGMAPMAESPAFFKKYLADEIARWRVIVQQSHAVVD</sequence>
<dbReference type="AlphaFoldDB" id="A0A261SME0"/>
<accession>A0A261SME0</accession>
<reference evidence="3" key="1">
    <citation type="submission" date="2017-05" db="EMBL/GenBank/DDBJ databases">
        <title>Complete and WGS of Bordetella genogroups.</title>
        <authorList>
            <person name="Spilker T."/>
            <person name="Lipuma J."/>
        </authorList>
    </citation>
    <scope>NUCLEOTIDE SEQUENCE [LARGE SCALE GENOMIC DNA]</scope>
    <source>
        <strain evidence="3">AU16122</strain>
    </source>
</reference>
<evidence type="ECO:0008006" key="4">
    <source>
        <dbReference type="Google" id="ProtNLM"/>
    </source>
</evidence>
<dbReference type="OrthoDB" id="8678477at2"/>
<dbReference type="SUPFAM" id="SSF53850">
    <property type="entry name" value="Periplasmic binding protein-like II"/>
    <property type="match status" value="1"/>
</dbReference>
<dbReference type="PANTHER" id="PTHR42928">
    <property type="entry name" value="TRICARBOXYLATE-BINDING PROTEIN"/>
    <property type="match status" value="1"/>
</dbReference>
<dbReference type="InterPro" id="IPR042100">
    <property type="entry name" value="Bug_dom1"/>
</dbReference>
<dbReference type="Pfam" id="PF03401">
    <property type="entry name" value="TctC"/>
    <property type="match status" value="1"/>
</dbReference>
<gene>
    <name evidence="2" type="ORF">CAL29_03375</name>
</gene>